<evidence type="ECO:0000259" key="3">
    <source>
        <dbReference type="Pfam" id="PF13751"/>
    </source>
</evidence>
<evidence type="ECO:0000313" key="5">
    <source>
        <dbReference type="Proteomes" id="UP000502699"/>
    </source>
</evidence>
<feature type="domain" description="Transposase InsH N-terminal" evidence="2">
    <location>
        <begin position="19"/>
        <end position="110"/>
    </location>
</feature>
<evidence type="ECO:0000313" key="4">
    <source>
        <dbReference type="EMBL" id="QIK38173.1"/>
    </source>
</evidence>
<gene>
    <name evidence="4" type="ORF">GWK36_09500</name>
</gene>
<dbReference type="RefSeq" id="WP_166270935.1">
    <property type="nucleotide sequence ID" value="NZ_CP048029.1"/>
</dbReference>
<evidence type="ECO:0000256" key="1">
    <source>
        <dbReference type="SAM" id="Coils"/>
    </source>
</evidence>
<name>A0A6G7VDM3_9GAMM</name>
<protein>
    <submittedName>
        <fullName evidence="4">IS1182 family transposase</fullName>
    </submittedName>
</protein>
<dbReference type="NCBIfam" id="NF033551">
    <property type="entry name" value="transpos_IS1182"/>
    <property type="match status" value="1"/>
</dbReference>
<accession>A0A6G7VDM3</accession>
<dbReference type="PANTHER" id="PTHR33408:SF2">
    <property type="entry name" value="TRANSPOSASE DDE DOMAIN-CONTAINING PROTEIN"/>
    <property type="match status" value="1"/>
</dbReference>
<evidence type="ECO:0000259" key="2">
    <source>
        <dbReference type="Pfam" id="PF05598"/>
    </source>
</evidence>
<reference evidence="5" key="1">
    <citation type="submission" date="2020-01" db="EMBL/GenBank/DDBJ databases">
        <title>Caldichromatium gen. nov., sp. nov., a thermophilic purple sulfur bacterium member of the family Chromatiaceae isolated from Nakabusa hot spring, Japan.</title>
        <authorList>
            <person name="Saini M.K."/>
            <person name="Hanada S."/>
            <person name="Tank M."/>
        </authorList>
    </citation>
    <scope>NUCLEOTIDE SEQUENCE [LARGE SCALE GENOMIC DNA]</scope>
    <source>
        <strain evidence="5">No.7</strain>
    </source>
</reference>
<dbReference type="Pfam" id="PF13751">
    <property type="entry name" value="DDE_Tnp_1_6"/>
    <property type="match status" value="1"/>
</dbReference>
<proteinExistence type="predicted"/>
<dbReference type="EMBL" id="CP048029">
    <property type="protein sequence ID" value="QIK38173.1"/>
    <property type="molecule type" value="Genomic_DNA"/>
</dbReference>
<dbReference type="Proteomes" id="UP000502699">
    <property type="component" value="Chromosome"/>
</dbReference>
<organism evidence="4 5">
    <name type="scientific">Caldichromatium japonicum</name>
    <dbReference type="NCBI Taxonomy" id="2699430"/>
    <lineage>
        <taxon>Bacteria</taxon>
        <taxon>Pseudomonadati</taxon>
        <taxon>Pseudomonadota</taxon>
        <taxon>Gammaproteobacteria</taxon>
        <taxon>Chromatiales</taxon>
        <taxon>Chromatiaceae</taxon>
        <taxon>Caldichromatium</taxon>
    </lineage>
</organism>
<dbReference type="AlphaFoldDB" id="A0A6G7VDM3"/>
<dbReference type="InterPro" id="IPR047629">
    <property type="entry name" value="IS1182_transpos"/>
</dbReference>
<keyword evidence="1" id="KW-0175">Coiled coil</keyword>
<feature type="domain" description="Transposase DDE" evidence="3">
    <location>
        <begin position="367"/>
        <end position="493"/>
    </location>
</feature>
<keyword evidence="5" id="KW-1185">Reference proteome</keyword>
<dbReference type="Pfam" id="PF05598">
    <property type="entry name" value="DUF772"/>
    <property type="match status" value="1"/>
</dbReference>
<dbReference type="InterPro" id="IPR008490">
    <property type="entry name" value="Transposase_InsH_N"/>
</dbReference>
<sequence>MPKFKPCNYAQMTMLPISLENQILPGSLEHTIHEVVEKHMDLSVFDQRYNNDETGATAIHPKILLKVILLAYARGLLSSRQIERACVENVTFIALACGYSPDHSTIANFVSTMQEEIESLFCDVLLVCEEMNLLGGSHFSLDGVKLSANVSKEWSGTFDELKRKRDKLQEKLQQAMAEHRQADAQPEVELERQQQRERRLQRAVERLEQFLQSEQPKTGSDGKEIQSNAVDNESVKMPTAHGVVQGYNAQALVDSKHQIILAAEAFATQDHDNLEPMLTGAKKNLKAIGKDETFFQGKTLTADSNYHSVESLAFCQTEGVDAYIPDIHFRKRDERFADRDRFKGGQQKEAPFSLTDFTFDPDRQRYLCPQGRELTLHARSQRNRYRIYDVYHARPQDCAACPLRERCLSKPSASRRYLSVPTAQPPNLLDEMKAKIDAPQGKKIYARRLAIVEPVFANICVHKHMNRFTLRSKAKVDAQWRLYALVHNIGKICVFGTLN</sequence>
<dbReference type="KEGG" id="cjap:GWK36_09500"/>
<feature type="coiled-coil region" evidence="1">
    <location>
        <begin position="151"/>
        <end position="210"/>
    </location>
</feature>
<dbReference type="PANTHER" id="PTHR33408">
    <property type="entry name" value="TRANSPOSASE"/>
    <property type="match status" value="1"/>
</dbReference>
<dbReference type="InterPro" id="IPR025668">
    <property type="entry name" value="Tnp_DDE_dom"/>
</dbReference>